<feature type="non-terminal residue" evidence="1">
    <location>
        <position position="73"/>
    </location>
</feature>
<gene>
    <name evidence="1" type="ORF">S01H1_38185</name>
</gene>
<sequence>MKYKKVKLLIESSRAYGRGLLLGIARYSHLHGPWSFVTEHAFYRRAKKKGPSAPEPDIDGIIAHINDIQKIKP</sequence>
<dbReference type="AlphaFoldDB" id="X0UV18"/>
<dbReference type="EMBL" id="BARS01024021">
    <property type="protein sequence ID" value="GAG03042.1"/>
    <property type="molecule type" value="Genomic_DNA"/>
</dbReference>
<name>X0UV18_9ZZZZ</name>
<accession>X0UV18</accession>
<protein>
    <submittedName>
        <fullName evidence="1">Uncharacterized protein</fullName>
    </submittedName>
</protein>
<evidence type="ECO:0000313" key="1">
    <source>
        <dbReference type="EMBL" id="GAG03042.1"/>
    </source>
</evidence>
<organism evidence="1">
    <name type="scientific">marine sediment metagenome</name>
    <dbReference type="NCBI Taxonomy" id="412755"/>
    <lineage>
        <taxon>unclassified sequences</taxon>
        <taxon>metagenomes</taxon>
        <taxon>ecological metagenomes</taxon>
    </lineage>
</organism>
<comment type="caution">
    <text evidence="1">The sequence shown here is derived from an EMBL/GenBank/DDBJ whole genome shotgun (WGS) entry which is preliminary data.</text>
</comment>
<reference evidence="1" key="1">
    <citation type="journal article" date="2014" name="Front. Microbiol.">
        <title>High frequency of phylogenetically diverse reductive dehalogenase-homologous genes in deep subseafloor sedimentary metagenomes.</title>
        <authorList>
            <person name="Kawai M."/>
            <person name="Futagami T."/>
            <person name="Toyoda A."/>
            <person name="Takaki Y."/>
            <person name="Nishi S."/>
            <person name="Hori S."/>
            <person name="Arai W."/>
            <person name="Tsubouchi T."/>
            <person name="Morono Y."/>
            <person name="Uchiyama I."/>
            <person name="Ito T."/>
            <person name="Fujiyama A."/>
            <person name="Inagaki F."/>
            <person name="Takami H."/>
        </authorList>
    </citation>
    <scope>NUCLEOTIDE SEQUENCE</scope>
    <source>
        <strain evidence="1">Expedition CK06-06</strain>
    </source>
</reference>
<proteinExistence type="predicted"/>
<dbReference type="Gene3D" id="3.40.50.2300">
    <property type="match status" value="1"/>
</dbReference>